<name>A0A0F9N583_9ZZZZ</name>
<dbReference type="AlphaFoldDB" id="A0A0F9N583"/>
<protein>
    <submittedName>
        <fullName evidence="1">Uncharacterized protein</fullName>
    </submittedName>
</protein>
<reference evidence="1" key="1">
    <citation type="journal article" date="2015" name="Nature">
        <title>Complex archaea that bridge the gap between prokaryotes and eukaryotes.</title>
        <authorList>
            <person name="Spang A."/>
            <person name="Saw J.H."/>
            <person name="Jorgensen S.L."/>
            <person name="Zaremba-Niedzwiedzka K."/>
            <person name="Martijn J."/>
            <person name="Lind A.E."/>
            <person name="van Eijk R."/>
            <person name="Schleper C."/>
            <person name="Guy L."/>
            <person name="Ettema T.J."/>
        </authorList>
    </citation>
    <scope>NUCLEOTIDE SEQUENCE</scope>
</reference>
<dbReference type="EMBL" id="LAZR01003787">
    <property type="protein sequence ID" value="KKN14740.1"/>
    <property type="molecule type" value="Genomic_DNA"/>
</dbReference>
<sequence>MSAGCGRACWMGGEMRTAKLPADPAAGFTQVSVKAPCVVCDRMVTWRWRGKPYCADHFPSEKYRNRRPRRIECHK</sequence>
<proteinExistence type="predicted"/>
<evidence type="ECO:0000313" key="1">
    <source>
        <dbReference type="EMBL" id="KKN14740.1"/>
    </source>
</evidence>
<accession>A0A0F9N583</accession>
<comment type="caution">
    <text evidence="1">The sequence shown here is derived from an EMBL/GenBank/DDBJ whole genome shotgun (WGS) entry which is preliminary data.</text>
</comment>
<organism evidence="1">
    <name type="scientific">marine sediment metagenome</name>
    <dbReference type="NCBI Taxonomy" id="412755"/>
    <lineage>
        <taxon>unclassified sequences</taxon>
        <taxon>metagenomes</taxon>
        <taxon>ecological metagenomes</taxon>
    </lineage>
</organism>
<gene>
    <name evidence="1" type="ORF">LCGC14_0992930</name>
</gene>